<feature type="region of interest" description="Disordered" evidence="1">
    <location>
        <begin position="309"/>
        <end position="328"/>
    </location>
</feature>
<organism evidence="4 5">
    <name type="scientific">Actinomadura craniellae</name>
    <dbReference type="NCBI Taxonomy" id="2231787"/>
    <lineage>
        <taxon>Bacteria</taxon>
        <taxon>Bacillati</taxon>
        <taxon>Actinomycetota</taxon>
        <taxon>Actinomycetes</taxon>
        <taxon>Streptosporangiales</taxon>
        <taxon>Thermomonosporaceae</taxon>
        <taxon>Actinomadura</taxon>
    </lineage>
</organism>
<protein>
    <submittedName>
        <fullName evidence="4">Uncharacterized protein</fullName>
    </submittedName>
</protein>
<keyword evidence="5" id="KW-1185">Reference proteome</keyword>
<dbReference type="Gene3D" id="3.40.50.300">
    <property type="entry name" value="P-loop containing nucleotide triphosphate hydrolases"/>
    <property type="match status" value="1"/>
</dbReference>
<reference evidence="4 5" key="1">
    <citation type="submission" date="2018-06" db="EMBL/GenBank/DDBJ databases">
        <title>Actinomadura craniellae sp. nov. isolated from marine sponge Craniella sp.</title>
        <authorList>
            <person name="Li L."/>
            <person name="Xu Q.H."/>
            <person name="Lin H.W."/>
            <person name="Lu Y.H."/>
        </authorList>
    </citation>
    <scope>NUCLEOTIDE SEQUENCE [LARGE SCALE GENOMIC DNA]</scope>
    <source>
        <strain evidence="4 5">LHW63021</strain>
    </source>
</reference>
<evidence type="ECO:0000256" key="1">
    <source>
        <dbReference type="SAM" id="MobiDB-lite"/>
    </source>
</evidence>
<dbReference type="EMBL" id="QLYX01000026">
    <property type="protein sequence ID" value="RAY10673.1"/>
    <property type="molecule type" value="Genomic_DNA"/>
</dbReference>
<evidence type="ECO:0000313" key="5">
    <source>
        <dbReference type="Proteomes" id="UP000251891"/>
    </source>
</evidence>
<comment type="caution">
    <text evidence="4">The sequence shown here is derived from an EMBL/GenBank/DDBJ whole genome shotgun (WGS) entry which is preliminary data.</text>
</comment>
<dbReference type="SUPFAM" id="SSF52540">
    <property type="entry name" value="P-loop containing nucleoside triphosphate hydrolases"/>
    <property type="match status" value="1"/>
</dbReference>
<dbReference type="InterPro" id="IPR034139">
    <property type="entry name" value="TOPRIM_OLD"/>
</dbReference>
<dbReference type="Pfam" id="PF20469">
    <property type="entry name" value="OLD-like_TOPRIM"/>
    <property type="match status" value="1"/>
</dbReference>
<evidence type="ECO:0000259" key="2">
    <source>
        <dbReference type="Pfam" id="PF13175"/>
    </source>
</evidence>
<dbReference type="PANTHER" id="PTHR43581:SF2">
    <property type="entry name" value="EXCINUCLEASE ATPASE SUBUNIT"/>
    <property type="match status" value="1"/>
</dbReference>
<evidence type="ECO:0000259" key="3">
    <source>
        <dbReference type="Pfam" id="PF20469"/>
    </source>
</evidence>
<dbReference type="InterPro" id="IPR041685">
    <property type="entry name" value="AAA_GajA/Old/RecF-like"/>
</dbReference>
<dbReference type="Pfam" id="PF13175">
    <property type="entry name" value="AAA_15"/>
    <property type="match status" value="1"/>
</dbReference>
<feature type="domain" description="OLD protein-like TOPRIM" evidence="3">
    <location>
        <begin position="430"/>
        <end position="491"/>
    </location>
</feature>
<proteinExistence type="predicted"/>
<sequence length="620" mass="69533">MHLKNYTVMGFRSLQNVRDIPVGSPTILAGHNDGGKSAALSALQFLVADYKLSEVDRTYESPAEGSKEQSQPRRCELTAVEGIFTLDPWEQSHFGLPETVLIRRQAGEELIGRLEYWARLPDDERLQDLSRFLVPELKTIVKELGVSTASSKRADLEAALRTYGIEHSSSMGWVQIPSELEKRMPRVLPFDGKAAKPDQAVKVALKERFESHVDDNQISGQLQELESEVKERLRIDAKSLCDHIHARCPDLTEVFVEPDVAFDYGFRGAPLKIARNSGEAVGLDRSGLGSNRRISLAIWEWMSELLEQESRTAPETTDDNATNEGPPPLQTIILYDEPDTHLDYKHQRTIMQLIRDQAALPNVNVVVATHSMNLIDGVDISDVVHLKLENGRTTIERLGSDTHHSIDLHLKQIAASLGLRNSVLLHERCFLAVEGDTEQQAIPILFRLSEGMSLQAAGIALWACFNNEGALHLASYLVKHGRSVMLMVDADSRTAAKGLFKVDRLIRFFGSREAVNKMVKFVGEPQQFNELEELFSNELWAKIANEIWPKSDPWLPSDFAELRNSRKFSTSVQLTLRDKSDVGPGGKPEMMYQLACALKRPEDVPTQLREVFAELRQAAE</sequence>
<accession>A0A365GXM2</accession>
<dbReference type="PANTHER" id="PTHR43581">
    <property type="entry name" value="ATP/GTP PHOSPHATASE"/>
    <property type="match status" value="1"/>
</dbReference>
<feature type="domain" description="Endonuclease GajA/Old nuclease/RecF-like AAA" evidence="2">
    <location>
        <begin position="214"/>
        <end position="375"/>
    </location>
</feature>
<dbReference type="AlphaFoldDB" id="A0A365GXM2"/>
<feature type="compositionally biased region" description="Polar residues" evidence="1">
    <location>
        <begin position="311"/>
        <end position="323"/>
    </location>
</feature>
<dbReference type="RefSeq" id="WP_111872230.1">
    <property type="nucleotide sequence ID" value="NZ_QLYX01000026.1"/>
</dbReference>
<evidence type="ECO:0000313" key="4">
    <source>
        <dbReference type="EMBL" id="RAY10673.1"/>
    </source>
</evidence>
<dbReference type="OrthoDB" id="3237462at2"/>
<dbReference type="Proteomes" id="UP000251891">
    <property type="component" value="Unassembled WGS sequence"/>
</dbReference>
<gene>
    <name evidence="4" type="ORF">DPM19_34010</name>
</gene>
<dbReference type="InterPro" id="IPR027417">
    <property type="entry name" value="P-loop_NTPase"/>
</dbReference>
<name>A0A365GXM2_9ACTN</name>
<dbReference type="InterPro" id="IPR051396">
    <property type="entry name" value="Bact_Antivir_Def_Nuclease"/>
</dbReference>